<reference evidence="1 2" key="1">
    <citation type="journal article" date="2015" name="Nature">
        <title>rRNA introns, odd ribosomes, and small enigmatic genomes across a large radiation of phyla.</title>
        <authorList>
            <person name="Brown C.T."/>
            <person name="Hug L.A."/>
            <person name="Thomas B.C."/>
            <person name="Sharon I."/>
            <person name="Castelle C.J."/>
            <person name="Singh A."/>
            <person name="Wilkins M.J."/>
            <person name="Williams K.H."/>
            <person name="Banfield J.F."/>
        </authorList>
    </citation>
    <scope>NUCLEOTIDE SEQUENCE [LARGE SCALE GENOMIC DNA]</scope>
</reference>
<gene>
    <name evidence="1" type="ORF">UV05_C0002G0010</name>
</gene>
<dbReference type="InterPro" id="IPR045584">
    <property type="entry name" value="Pilin-like"/>
</dbReference>
<dbReference type="Pfam" id="PF07963">
    <property type="entry name" value="N_methyl"/>
    <property type="match status" value="1"/>
</dbReference>
<dbReference type="NCBIfam" id="TIGR02532">
    <property type="entry name" value="IV_pilin_GFxxxE"/>
    <property type="match status" value="1"/>
</dbReference>
<dbReference type="InterPro" id="IPR012902">
    <property type="entry name" value="N_methyl_site"/>
</dbReference>
<protein>
    <recommendedName>
        <fullName evidence="3">General secretion pathway protein G</fullName>
    </recommendedName>
</protein>
<accession>A0A0G1C4W3</accession>
<name>A0A0G1C4W3_9BACT</name>
<dbReference type="PANTHER" id="PTHR30093:SF2">
    <property type="entry name" value="TYPE II SECRETION SYSTEM PROTEIN H"/>
    <property type="match status" value="1"/>
</dbReference>
<dbReference type="SUPFAM" id="SSF54523">
    <property type="entry name" value="Pili subunits"/>
    <property type="match status" value="1"/>
</dbReference>
<dbReference type="AlphaFoldDB" id="A0A0G1C4W3"/>
<evidence type="ECO:0008006" key="3">
    <source>
        <dbReference type="Google" id="ProtNLM"/>
    </source>
</evidence>
<sequence length="256" mass="28869">MRKRFFMKTKKAFTLVELLVVISIIALLLAVLMPALGKARESARSVVCKANLRAMGQLEVMYHESNNGVAAWTYLETPGKSNSSRFWAISLWSMMGKVPVSTPADPLLRNVQPVKGAWLRCPTSISLKKTTWSDGPVVGGILTQRYLSELSYTRNSFDPLSVGWYGESANNTPIRVGRMRSPASIPDVAEGRHFHAPATTPIYWDLKYAKTYPAFWIIDYYHNSNTGVNVLAWDGHVESNRNSFFDKYTMLPRSLW</sequence>
<proteinExistence type="predicted"/>
<evidence type="ECO:0000313" key="1">
    <source>
        <dbReference type="EMBL" id="KKS44678.1"/>
    </source>
</evidence>
<dbReference type="EMBL" id="LCCZ01000002">
    <property type="protein sequence ID" value="KKS44678.1"/>
    <property type="molecule type" value="Genomic_DNA"/>
</dbReference>
<comment type="caution">
    <text evidence="1">The sequence shown here is derived from an EMBL/GenBank/DDBJ whole genome shotgun (WGS) entry which is preliminary data.</text>
</comment>
<dbReference type="Proteomes" id="UP000034875">
    <property type="component" value="Unassembled WGS sequence"/>
</dbReference>
<evidence type="ECO:0000313" key="2">
    <source>
        <dbReference type="Proteomes" id="UP000034875"/>
    </source>
</evidence>
<dbReference type="Gene3D" id="3.30.700.10">
    <property type="entry name" value="Glycoprotein, Type 4 Pilin"/>
    <property type="match status" value="1"/>
</dbReference>
<dbReference type="PANTHER" id="PTHR30093">
    <property type="entry name" value="GENERAL SECRETION PATHWAY PROTEIN G"/>
    <property type="match status" value="1"/>
</dbReference>
<organism evidence="1 2">
    <name type="scientific">candidate division CPR1 bacterium GW2011_GWA2_42_17</name>
    <dbReference type="NCBI Taxonomy" id="1618341"/>
    <lineage>
        <taxon>Bacteria</taxon>
        <taxon>candidate division CPR1</taxon>
    </lineage>
</organism>